<keyword evidence="2" id="KW-0732">Signal</keyword>
<proteinExistence type="predicted"/>
<keyword evidence="1" id="KW-1133">Transmembrane helix</keyword>
<keyword evidence="1" id="KW-0812">Transmembrane</keyword>
<dbReference type="AlphaFoldDB" id="A0A480AR89"/>
<feature type="transmembrane region" description="Helical" evidence="1">
    <location>
        <begin position="77"/>
        <end position="95"/>
    </location>
</feature>
<gene>
    <name evidence="3" type="ORF">AQPW35_16230</name>
</gene>
<dbReference type="EMBL" id="BJCL01000003">
    <property type="protein sequence ID" value="GCL62542.1"/>
    <property type="molecule type" value="Genomic_DNA"/>
</dbReference>
<protein>
    <submittedName>
        <fullName evidence="3">Uncharacterized protein</fullName>
    </submittedName>
</protein>
<sequence>MTCFPTTARRVLAAGLALLATTAARAHDGHGSHDSLGVLATLAHPLDLRELLTLLLLVCVAGRVFTLGAFRARSPLALALVAGAAVSATGLAVLARG</sequence>
<evidence type="ECO:0000256" key="1">
    <source>
        <dbReference type="SAM" id="Phobius"/>
    </source>
</evidence>
<comment type="caution">
    <text evidence="3">The sequence shown here is derived from an EMBL/GenBank/DDBJ whole genome shotgun (WGS) entry which is preliminary data.</text>
</comment>
<dbReference type="Proteomes" id="UP000301751">
    <property type="component" value="Unassembled WGS sequence"/>
</dbReference>
<keyword evidence="4" id="KW-1185">Reference proteome</keyword>
<evidence type="ECO:0000256" key="2">
    <source>
        <dbReference type="SAM" id="SignalP"/>
    </source>
</evidence>
<keyword evidence="1" id="KW-0472">Membrane</keyword>
<dbReference type="RefSeq" id="WP_137732291.1">
    <property type="nucleotide sequence ID" value="NZ_BJCL01000003.1"/>
</dbReference>
<reference evidence="4" key="1">
    <citation type="submission" date="2019-03" db="EMBL/GenBank/DDBJ databases">
        <title>Aquabacterium pictum sp.nov., the first bacteriochlorophyll a-containing freshwater bacterium in the genus Aquabacterium of the class Betaproteobacteria.</title>
        <authorList>
            <person name="Hirose S."/>
            <person name="Tank M."/>
            <person name="Hara E."/>
            <person name="Tamaki H."/>
            <person name="Takaichi S."/>
            <person name="Haruta S."/>
            <person name="Hanada S."/>
        </authorList>
    </citation>
    <scope>NUCLEOTIDE SEQUENCE [LARGE SCALE GENOMIC DNA]</scope>
    <source>
        <strain evidence="4">W35</strain>
    </source>
</reference>
<name>A0A480AR89_9BURK</name>
<evidence type="ECO:0000313" key="3">
    <source>
        <dbReference type="EMBL" id="GCL62542.1"/>
    </source>
</evidence>
<evidence type="ECO:0000313" key="4">
    <source>
        <dbReference type="Proteomes" id="UP000301751"/>
    </source>
</evidence>
<organism evidence="3 4">
    <name type="scientific">Pseudaquabacterium pictum</name>
    <dbReference type="NCBI Taxonomy" id="2315236"/>
    <lineage>
        <taxon>Bacteria</taxon>
        <taxon>Pseudomonadati</taxon>
        <taxon>Pseudomonadota</taxon>
        <taxon>Betaproteobacteria</taxon>
        <taxon>Burkholderiales</taxon>
        <taxon>Sphaerotilaceae</taxon>
        <taxon>Pseudaquabacterium</taxon>
    </lineage>
</organism>
<feature type="chain" id="PRO_5019726425" evidence="2">
    <location>
        <begin position="27"/>
        <end position="97"/>
    </location>
</feature>
<accession>A0A480AR89</accession>
<feature type="signal peptide" evidence="2">
    <location>
        <begin position="1"/>
        <end position="26"/>
    </location>
</feature>
<feature type="transmembrane region" description="Helical" evidence="1">
    <location>
        <begin position="50"/>
        <end position="70"/>
    </location>
</feature>